<evidence type="ECO:0000256" key="2">
    <source>
        <dbReference type="ARBA" id="ARBA00022723"/>
    </source>
</evidence>
<dbReference type="CDD" id="cd16143">
    <property type="entry name" value="ARS_like"/>
    <property type="match status" value="1"/>
</dbReference>
<proteinExistence type="inferred from homology"/>
<dbReference type="PANTHER" id="PTHR42693">
    <property type="entry name" value="ARYLSULFATASE FAMILY MEMBER"/>
    <property type="match status" value="1"/>
</dbReference>
<comment type="caution">
    <text evidence="7">The sequence shown here is derived from an EMBL/GenBank/DDBJ whole genome shotgun (WGS) entry which is preliminary data.</text>
</comment>
<keyword evidence="2" id="KW-0479">Metal-binding</keyword>
<protein>
    <submittedName>
        <fullName evidence="7">Arylsulfatase</fullName>
    </submittedName>
</protein>
<feature type="domain" description="Sulfatase N-terminal" evidence="6">
    <location>
        <begin position="32"/>
        <end position="395"/>
    </location>
</feature>
<dbReference type="Proteomes" id="UP000670776">
    <property type="component" value="Unassembled WGS sequence"/>
</dbReference>
<feature type="signal peptide" evidence="5">
    <location>
        <begin position="1"/>
        <end position="28"/>
    </location>
</feature>
<keyword evidence="4" id="KW-0106">Calcium</keyword>
<accession>A0ABS4BVS1</accession>
<evidence type="ECO:0000313" key="7">
    <source>
        <dbReference type="EMBL" id="MBP0904152.1"/>
    </source>
</evidence>
<dbReference type="EMBL" id="JAGJCB010000008">
    <property type="protein sequence ID" value="MBP0904152.1"/>
    <property type="molecule type" value="Genomic_DNA"/>
</dbReference>
<dbReference type="PANTHER" id="PTHR42693:SF53">
    <property type="entry name" value="ENDO-4-O-SULFATASE"/>
    <property type="match status" value="1"/>
</dbReference>
<dbReference type="SUPFAM" id="SSF53649">
    <property type="entry name" value="Alkaline phosphatase-like"/>
    <property type="match status" value="1"/>
</dbReference>
<evidence type="ECO:0000256" key="5">
    <source>
        <dbReference type="SAM" id="SignalP"/>
    </source>
</evidence>
<keyword evidence="8" id="KW-1185">Reference proteome</keyword>
<dbReference type="InterPro" id="IPR017850">
    <property type="entry name" value="Alkaline_phosphatase_core_sf"/>
</dbReference>
<reference evidence="7 8" key="1">
    <citation type="submission" date="2021-04" db="EMBL/GenBank/DDBJ databases">
        <title>Mariniflexile gromovii gen. nov., sp. nov., a gliding bacterium isolated from the sea urchin Strongylocentrotus intermedius.</title>
        <authorList>
            <person name="Ko S."/>
            <person name="Le V."/>
            <person name="Ahn C.-Y."/>
            <person name="Oh H.-M."/>
        </authorList>
    </citation>
    <scope>NUCLEOTIDE SEQUENCE [LARGE SCALE GENOMIC DNA]</scope>
    <source>
        <strain evidence="7 8">KCTC 12570</strain>
    </source>
</reference>
<evidence type="ECO:0000313" key="8">
    <source>
        <dbReference type="Proteomes" id="UP000670776"/>
    </source>
</evidence>
<dbReference type="Pfam" id="PF00884">
    <property type="entry name" value="Sulfatase"/>
    <property type="match status" value="1"/>
</dbReference>
<dbReference type="InterPro" id="IPR050738">
    <property type="entry name" value="Sulfatase"/>
</dbReference>
<dbReference type="Gene3D" id="3.40.720.10">
    <property type="entry name" value="Alkaline Phosphatase, subunit A"/>
    <property type="match status" value="1"/>
</dbReference>
<dbReference type="PROSITE" id="PS00523">
    <property type="entry name" value="SULFATASE_1"/>
    <property type="match status" value="1"/>
</dbReference>
<keyword evidence="5" id="KW-0732">Signal</keyword>
<evidence type="ECO:0000256" key="3">
    <source>
        <dbReference type="ARBA" id="ARBA00022801"/>
    </source>
</evidence>
<dbReference type="RefSeq" id="WP_209655049.1">
    <property type="nucleotide sequence ID" value="NZ_JAGJCB010000008.1"/>
</dbReference>
<feature type="chain" id="PRO_5046309344" evidence="5">
    <location>
        <begin position="29"/>
        <end position="528"/>
    </location>
</feature>
<organism evidence="7 8">
    <name type="scientific">Mariniflexile gromovii</name>
    <dbReference type="NCBI Taxonomy" id="362523"/>
    <lineage>
        <taxon>Bacteria</taxon>
        <taxon>Pseudomonadati</taxon>
        <taxon>Bacteroidota</taxon>
        <taxon>Flavobacteriia</taxon>
        <taxon>Flavobacteriales</taxon>
        <taxon>Flavobacteriaceae</taxon>
        <taxon>Mariniflexile</taxon>
    </lineage>
</organism>
<evidence type="ECO:0000259" key="6">
    <source>
        <dbReference type="Pfam" id="PF00884"/>
    </source>
</evidence>
<evidence type="ECO:0000256" key="4">
    <source>
        <dbReference type="ARBA" id="ARBA00022837"/>
    </source>
</evidence>
<name>A0ABS4BVS1_9FLAO</name>
<evidence type="ECO:0000256" key="1">
    <source>
        <dbReference type="ARBA" id="ARBA00008779"/>
    </source>
</evidence>
<comment type="similarity">
    <text evidence="1">Belongs to the sulfatase family.</text>
</comment>
<dbReference type="Gene3D" id="3.30.1120.10">
    <property type="match status" value="1"/>
</dbReference>
<gene>
    <name evidence="7" type="ORF">J8H85_09960</name>
</gene>
<dbReference type="InterPro" id="IPR000917">
    <property type="entry name" value="Sulfatase_N"/>
</dbReference>
<keyword evidence="3" id="KW-0378">Hydrolase</keyword>
<dbReference type="InterPro" id="IPR024607">
    <property type="entry name" value="Sulfatase_CS"/>
</dbReference>
<sequence length="528" mass="57724">MNKRQTSLLIFKLSICLFFLITTSKLQAQEKPNVVYILVDDLGYGDIGCYGATKVKTPNIDTLASEGKIFTDAHSASAVCTPSRYALMTGQYPLRGNNGEGIWGPAAVTSELLINPEQLTIADVFKNSGYVTAALGKWHLGFGVGENLWKVPLRPGPNDLGFDYYYGLPVVNSAPPYVYVENDRVVGSDPNDPLVYVGRGKDKEVTPITPIPPEASQRTPNMFKGAVEAHKLYNDYTVGEVLAGKAVDWIIEKTNNNKKDPFFLYLATTHIHHPFTPGTNFQGKSDAELYGDFIQELDWMVGQVTSTLEKQGVADNTLIIFTSDNGAMLNLGGRNAVKAGHKINGDLLGFKFGVWEGGHRVPFIAKWPGKIEAGTVSDQLICNVDMLATFMALTGQNTKSLENSDSVNVLPALLGDPKKPVRDELVLAAHKPSHLSLRKGKWMYIPAQGSGGFGGSKPEHHAWGGAPAVAFVGGKNSDIENGKIKADAPKAQLYNLEEDKYQTTNVYKKYPNIVKEMEAVLDTYRHKN</sequence>